<feature type="transmembrane region" description="Helical" evidence="1">
    <location>
        <begin position="31"/>
        <end position="49"/>
    </location>
</feature>
<reference evidence="2 3" key="1">
    <citation type="submission" date="2013-11" db="EMBL/GenBank/DDBJ databases">
        <title>Complete genome sequence of Clostridum sp. M2/40.</title>
        <authorList>
            <person name="Wibberg D."/>
            <person name="Puehler A."/>
            <person name="Schlueter A."/>
        </authorList>
    </citation>
    <scope>NUCLEOTIDE SEQUENCE [LARGE SCALE GENOMIC DNA]</scope>
    <source>
        <strain evidence="3">M2/40</strain>
    </source>
</reference>
<protein>
    <submittedName>
        <fullName evidence="2">Putative membrane protein</fullName>
    </submittedName>
</protein>
<keyword evidence="1" id="KW-0472">Membrane</keyword>
<name>W6S7I2_9CLOT</name>
<dbReference type="AlphaFoldDB" id="W6S7I2"/>
<dbReference type="RefSeq" id="WP_044040535.1">
    <property type="nucleotide sequence ID" value="NZ_HG917869.1"/>
</dbReference>
<keyword evidence="1" id="KW-0812">Transmembrane</keyword>
<accession>W6S7I2</accession>
<evidence type="ECO:0000256" key="1">
    <source>
        <dbReference type="SAM" id="Phobius"/>
    </source>
</evidence>
<proteinExistence type="predicted"/>
<dbReference type="KEGG" id="clt:CM240_3250"/>
<evidence type="ECO:0000313" key="2">
    <source>
        <dbReference type="EMBL" id="CDM70367.1"/>
    </source>
</evidence>
<gene>
    <name evidence="2" type="ORF">CM240_3250</name>
</gene>
<sequence length="186" mass="22188">MTIVYKLNRDHLFQTLSDIFIRTNKFKKLRLILTLLSGIIASAVCYLFKEFLTKYYSLLIIIFIIIAVMILYFLVCKTQIHIQFKGIIKKFYEKNDYNYVFLPTTLELTSDYIKYTTEHVVTKLNWNSIIAVYEIVDYFIININSETTLFIPLDTIINKDLFISIITNNTNIKIKKEYPRNWIYCK</sequence>
<dbReference type="HOGENOM" id="CLU_1452069_0_0_9"/>
<dbReference type="PATRIC" id="fig|1216932.3.peg.3224"/>
<organism evidence="2 3">
    <name type="scientific">Clostridium bornimense</name>
    <dbReference type="NCBI Taxonomy" id="1216932"/>
    <lineage>
        <taxon>Bacteria</taxon>
        <taxon>Bacillati</taxon>
        <taxon>Bacillota</taxon>
        <taxon>Clostridia</taxon>
        <taxon>Eubacteriales</taxon>
        <taxon>Clostridiaceae</taxon>
        <taxon>Clostridium</taxon>
    </lineage>
</organism>
<feature type="transmembrane region" description="Helical" evidence="1">
    <location>
        <begin position="55"/>
        <end position="75"/>
    </location>
</feature>
<keyword evidence="1" id="KW-1133">Transmembrane helix</keyword>
<evidence type="ECO:0000313" key="3">
    <source>
        <dbReference type="Proteomes" id="UP000019426"/>
    </source>
</evidence>
<keyword evidence="3" id="KW-1185">Reference proteome</keyword>
<dbReference type="EMBL" id="HG917869">
    <property type="protein sequence ID" value="CDM70367.1"/>
    <property type="molecule type" value="Genomic_DNA"/>
</dbReference>
<dbReference type="Proteomes" id="UP000019426">
    <property type="component" value="Chromosome M2/40_rep2"/>
</dbReference>